<evidence type="ECO:0000313" key="1">
    <source>
        <dbReference type="EMBL" id="KAJ6849949.1"/>
    </source>
</evidence>
<keyword evidence="1" id="KW-0675">Receptor</keyword>
<accession>A0AAX6I9P4</accession>
<organism evidence="1 2">
    <name type="scientific">Iris pallida</name>
    <name type="common">Sweet iris</name>
    <dbReference type="NCBI Taxonomy" id="29817"/>
    <lineage>
        <taxon>Eukaryota</taxon>
        <taxon>Viridiplantae</taxon>
        <taxon>Streptophyta</taxon>
        <taxon>Embryophyta</taxon>
        <taxon>Tracheophyta</taxon>
        <taxon>Spermatophyta</taxon>
        <taxon>Magnoliopsida</taxon>
        <taxon>Liliopsida</taxon>
        <taxon>Asparagales</taxon>
        <taxon>Iridaceae</taxon>
        <taxon>Iridoideae</taxon>
        <taxon>Irideae</taxon>
        <taxon>Iris</taxon>
    </lineage>
</organism>
<comment type="caution">
    <text evidence="1">The sequence shown here is derived from an EMBL/GenBank/DDBJ whole genome shotgun (WGS) entry which is preliminary data.</text>
</comment>
<proteinExistence type="predicted"/>
<dbReference type="Proteomes" id="UP001140949">
    <property type="component" value="Unassembled WGS sequence"/>
</dbReference>
<evidence type="ECO:0000313" key="2">
    <source>
        <dbReference type="Proteomes" id="UP001140949"/>
    </source>
</evidence>
<name>A0AAX6I9P4_IRIPA</name>
<keyword evidence="1" id="KW-0418">Kinase</keyword>
<sequence>MPPASCFQAPIWTGPACSHRSRALAAAASIHLASITAYSPESWSAIMLHLYATTAKRFSPCRALPRSRASSGESRLPASSCLPLFFLL</sequence>
<keyword evidence="2" id="KW-1185">Reference proteome</keyword>
<keyword evidence="1" id="KW-0808">Transferase</keyword>
<protein>
    <submittedName>
        <fullName evidence="1">Proline-rich receptor-like protein kinase PERK3</fullName>
    </submittedName>
</protein>
<dbReference type="EMBL" id="JANAVB010003398">
    <property type="protein sequence ID" value="KAJ6849949.1"/>
    <property type="molecule type" value="Genomic_DNA"/>
</dbReference>
<dbReference type="GO" id="GO:0016301">
    <property type="term" value="F:kinase activity"/>
    <property type="evidence" value="ECO:0007669"/>
    <property type="project" value="UniProtKB-KW"/>
</dbReference>
<reference evidence="1" key="1">
    <citation type="journal article" date="2023" name="GigaByte">
        <title>Genome assembly of the bearded iris, Iris pallida Lam.</title>
        <authorList>
            <person name="Bruccoleri R.E."/>
            <person name="Oakeley E.J."/>
            <person name="Faust A.M.E."/>
            <person name="Altorfer M."/>
            <person name="Dessus-Babus S."/>
            <person name="Burckhardt D."/>
            <person name="Oertli M."/>
            <person name="Naumann U."/>
            <person name="Petersen F."/>
            <person name="Wong J."/>
        </authorList>
    </citation>
    <scope>NUCLEOTIDE SEQUENCE</scope>
    <source>
        <strain evidence="1">GSM-AAB239-AS_SAM_17_03QT</strain>
    </source>
</reference>
<reference evidence="1" key="2">
    <citation type="submission" date="2023-04" db="EMBL/GenBank/DDBJ databases">
        <authorList>
            <person name="Bruccoleri R.E."/>
            <person name="Oakeley E.J."/>
            <person name="Faust A.-M."/>
            <person name="Dessus-Babus S."/>
            <person name="Altorfer M."/>
            <person name="Burckhardt D."/>
            <person name="Oertli M."/>
            <person name="Naumann U."/>
            <person name="Petersen F."/>
            <person name="Wong J."/>
        </authorList>
    </citation>
    <scope>NUCLEOTIDE SEQUENCE</scope>
    <source>
        <strain evidence="1">GSM-AAB239-AS_SAM_17_03QT</strain>
        <tissue evidence="1">Leaf</tissue>
    </source>
</reference>
<dbReference type="AlphaFoldDB" id="A0AAX6I9P4"/>
<gene>
    <name evidence="1" type="ORF">M6B38_268995</name>
</gene>